<gene>
    <name evidence="2" type="ORF">GCM10007877_30730</name>
</gene>
<comment type="caution">
    <text evidence="2">The sequence shown here is derived from an EMBL/GenBank/DDBJ whole genome shotgun (WGS) entry which is preliminary data.</text>
</comment>
<dbReference type="InterPro" id="IPR005186">
    <property type="entry name" value="FlaG"/>
</dbReference>
<dbReference type="SUPFAM" id="SSF160214">
    <property type="entry name" value="FlaG-like"/>
    <property type="match status" value="1"/>
</dbReference>
<keyword evidence="3" id="KW-1185">Reference proteome</keyword>
<feature type="region of interest" description="Disordered" evidence="1">
    <location>
        <begin position="1"/>
        <end position="65"/>
    </location>
</feature>
<dbReference type="PANTHER" id="PTHR37166:SF1">
    <property type="entry name" value="PROTEIN FLAG"/>
    <property type="match status" value="1"/>
</dbReference>
<dbReference type="Proteomes" id="UP001156870">
    <property type="component" value="Unassembled WGS sequence"/>
</dbReference>
<dbReference type="Gene3D" id="3.30.160.170">
    <property type="entry name" value="FlaG-like"/>
    <property type="match status" value="1"/>
</dbReference>
<reference evidence="2 3" key="1">
    <citation type="journal article" date="2014" name="Int. J. Syst. Evol. Microbiol.">
        <title>Complete genome sequence of Corynebacterium casei LMG S-19264T (=DSM 44701T), isolated from a smear-ripened cheese.</title>
        <authorList>
            <consortium name="US DOE Joint Genome Institute (JGI-PGF)"/>
            <person name="Walter F."/>
            <person name="Albersmeier A."/>
            <person name="Kalinowski J."/>
            <person name="Ruckert C."/>
        </authorList>
    </citation>
    <scope>NUCLEOTIDE SEQUENCE [LARGE SCALE GENOMIC DNA]</scope>
    <source>
        <strain evidence="2 3">NBRC 110095</strain>
    </source>
</reference>
<proteinExistence type="predicted"/>
<dbReference type="Pfam" id="PF03646">
    <property type="entry name" value="FlaG"/>
    <property type="match status" value="1"/>
</dbReference>
<dbReference type="AlphaFoldDB" id="A0AA37T7Z9"/>
<dbReference type="InterPro" id="IPR035924">
    <property type="entry name" value="FlaG-like_sf"/>
</dbReference>
<dbReference type="PANTHER" id="PTHR37166">
    <property type="entry name" value="PROTEIN FLAG"/>
    <property type="match status" value="1"/>
</dbReference>
<evidence type="ECO:0000313" key="3">
    <source>
        <dbReference type="Proteomes" id="UP001156870"/>
    </source>
</evidence>
<feature type="compositionally biased region" description="Polar residues" evidence="1">
    <location>
        <begin position="32"/>
        <end position="52"/>
    </location>
</feature>
<evidence type="ECO:0008006" key="4">
    <source>
        <dbReference type="Google" id="ProtNLM"/>
    </source>
</evidence>
<evidence type="ECO:0000313" key="2">
    <source>
        <dbReference type="EMBL" id="GLS27354.1"/>
    </source>
</evidence>
<accession>A0AA37T7Z9</accession>
<dbReference type="RefSeq" id="WP_232595449.1">
    <property type="nucleotide sequence ID" value="NZ_BSPD01000074.1"/>
</dbReference>
<organism evidence="2 3">
    <name type="scientific">Marinibactrum halimedae</name>
    <dbReference type="NCBI Taxonomy" id="1444977"/>
    <lineage>
        <taxon>Bacteria</taxon>
        <taxon>Pseudomonadati</taxon>
        <taxon>Pseudomonadota</taxon>
        <taxon>Gammaproteobacteria</taxon>
        <taxon>Cellvibrionales</taxon>
        <taxon>Cellvibrionaceae</taxon>
        <taxon>Marinibactrum</taxon>
    </lineage>
</organism>
<name>A0AA37T7Z9_9GAMM</name>
<sequence>MDIQNVVNVRPASSPANAPGGSGSQARPVADSINSSAEQAVSVTENENTSALNPAEEAEEVAEQSREQIEAAVADLNQFVQSIRRDLSFSLQDETGNVVVDVTDSETGELIRRIPSEEALELSRRMDEMRSLMTSVEA</sequence>
<evidence type="ECO:0000256" key="1">
    <source>
        <dbReference type="SAM" id="MobiDB-lite"/>
    </source>
</evidence>
<protein>
    <recommendedName>
        <fullName evidence="4">Flagellar protein FlaG</fullName>
    </recommendedName>
</protein>
<dbReference type="EMBL" id="BSPD01000074">
    <property type="protein sequence ID" value="GLS27354.1"/>
    <property type="molecule type" value="Genomic_DNA"/>
</dbReference>